<evidence type="ECO:0000313" key="1">
    <source>
        <dbReference type="EMBL" id="MBB1097059.1"/>
    </source>
</evidence>
<sequence>MANDGLIKNNFDQFLEKADKGFTLSDRKKVNKVGDKIYEKAMIAFLKEHERDVVYENGTKHLAETLTHEIKEDGHYEIGFSKKGKKAYIARFLNDGWKPRNQYGGPYGTAPKAKYADWHDFIARIGKERDQEMGKEMAIRARQIMDEKVGK</sequence>
<proteinExistence type="predicted"/>
<keyword evidence="2" id="KW-1185">Reference proteome</keyword>
<dbReference type="EMBL" id="JACIVA010000039">
    <property type="protein sequence ID" value="MBB1097059.1"/>
    <property type="molecule type" value="Genomic_DNA"/>
</dbReference>
<dbReference type="Proteomes" id="UP000517106">
    <property type="component" value="Unassembled WGS sequence"/>
</dbReference>
<evidence type="ECO:0000313" key="2">
    <source>
        <dbReference type="Proteomes" id="UP000517106"/>
    </source>
</evidence>
<evidence type="ECO:0008006" key="3">
    <source>
        <dbReference type="Google" id="ProtNLM"/>
    </source>
</evidence>
<reference evidence="1 2" key="1">
    <citation type="submission" date="2020-07" db="EMBL/GenBank/DDBJ databases">
        <title>Description of Limosilactobacillus balticus sp. nov., Limosilactobacillus agrestis sp. nov., Limosilactobacillus albertensis sp. nov., Limosilactobacillus rudii sp. nov., Limosilactobacillus fastidiosus sp. nov., five novel Limosilactobacillus species isolated from the vertebrate gastrointestinal tract, and proposal of 6 subspecies of Limosilactobacillus reuteri adapted to the gastrointestinal tract of specific vertebrate hosts.</title>
        <authorList>
            <person name="Li F."/>
            <person name="Cheng C."/>
            <person name="Zheng J."/>
            <person name="Quevedo R.M."/>
            <person name="Li J."/>
            <person name="Roos S."/>
            <person name="Gaenzle M.G."/>
            <person name="Walter J."/>
        </authorList>
    </citation>
    <scope>NUCLEOTIDE SEQUENCE [LARGE SCALE GENOMIC DNA]</scope>
    <source>
        <strain evidence="1 2">STM2_1</strain>
    </source>
</reference>
<dbReference type="RefSeq" id="WP_182595803.1">
    <property type="nucleotide sequence ID" value="NZ_JACIVA010000039.1"/>
</dbReference>
<dbReference type="AlphaFoldDB" id="A0A7W3UKA2"/>
<organism evidence="1 2">
    <name type="scientific">Limosilactobacillus rudii</name>
    <dbReference type="NCBI Taxonomy" id="2759755"/>
    <lineage>
        <taxon>Bacteria</taxon>
        <taxon>Bacillati</taxon>
        <taxon>Bacillota</taxon>
        <taxon>Bacilli</taxon>
        <taxon>Lactobacillales</taxon>
        <taxon>Lactobacillaceae</taxon>
        <taxon>Limosilactobacillus</taxon>
    </lineage>
</organism>
<accession>A0A7W3UKA2</accession>
<gene>
    <name evidence="1" type="ORF">H5S09_03715</name>
</gene>
<comment type="caution">
    <text evidence="1">The sequence shown here is derived from an EMBL/GenBank/DDBJ whole genome shotgun (WGS) entry which is preliminary data.</text>
</comment>
<protein>
    <recommendedName>
        <fullName evidence="3">HK97 gp10 family phage protein</fullName>
    </recommendedName>
</protein>
<name>A0A7W3UKA2_9LACO</name>